<organism evidence="2 3">
    <name type="scientific">Thalassiosira oceanica</name>
    <name type="common">Marine diatom</name>
    <dbReference type="NCBI Taxonomy" id="159749"/>
    <lineage>
        <taxon>Eukaryota</taxon>
        <taxon>Sar</taxon>
        <taxon>Stramenopiles</taxon>
        <taxon>Ochrophyta</taxon>
        <taxon>Bacillariophyta</taxon>
        <taxon>Coscinodiscophyceae</taxon>
        <taxon>Thalassiosirophycidae</taxon>
        <taxon>Thalassiosirales</taxon>
        <taxon>Thalassiosiraceae</taxon>
        <taxon>Thalassiosira</taxon>
    </lineage>
</organism>
<keyword evidence="3" id="KW-1185">Reference proteome</keyword>
<evidence type="ECO:0000256" key="1">
    <source>
        <dbReference type="SAM" id="SignalP"/>
    </source>
</evidence>
<name>K0SF93_THAOC</name>
<protein>
    <submittedName>
        <fullName evidence="2">Uncharacterized protein</fullName>
    </submittedName>
</protein>
<reference evidence="2 3" key="1">
    <citation type="journal article" date="2012" name="Genome Biol.">
        <title>Genome and low-iron response of an oceanic diatom adapted to chronic iron limitation.</title>
        <authorList>
            <person name="Lommer M."/>
            <person name="Specht M."/>
            <person name="Roy A.S."/>
            <person name="Kraemer L."/>
            <person name="Andreson R."/>
            <person name="Gutowska M.A."/>
            <person name="Wolf J."/>
            <person name="Bergner S.V."/>
            <person name="Schilhabel M.B."/>
            <person name="Klostermeier U.C."/>
            <person name="Beiko R.G."/>
            <person name="Rosenstiel P."/>
            <person name="Hippler M."/>
            <person name="Laroche J."/>
        </authorList>
    </citation>
    <scope>NUCLEOTIDE SEQUENCE [LARGE SCALE GENOMIC DNA]</scope>
    <source>
        <strain evidence="2 3">CCMP1005</strain>
    </source>
</reference>
<proteinExistence type="predicted"/>
<evidence type="ECO:0000313" key="2">
    <source>
        <dbReference type="EMBL" id="EJK63654.1"/>
    </source>
</evidence>
<keyword evidence="1" id="KW-0732">Signal</keyword>
<dbReference type="EMBL" id="AGNL01018096">
    <property type="protein sequence ID" value="EJK63654.1"/>
    <property type="molecule type" value="Genomic_DNA"/>
</dbReference>
<evidence type="ECO:0000313" key="3">
    <source>
        <dbReference type="Proteomes" id="UP000266841"/>
    </source>
</evidence>
<gene>
    <name evidence="2" type="ORF">THAOC_15676</name>
</gene>
<dbReference type="Proteomes" id="UP000266841">
    <property type="component" value="Unassembled WGS sequence"/>
</dbReference>
<feature type="chain" id="PRO_5003839951" evidence="1">
    <location>
        <begin position="18"/>
        <end position="135"/>
    </location>
</feature>
<sequence length="135" mass="14404">MLLLLSSFFGGTCEVGAARGSIRTPEDAAPARRSASLHQAVGAKRWDACSSFRRGDGKVVPGVEEADGSVVIVDEPDPRHVADDVARLAQQEMEVPRPLGEEEARHVRGHLGKIGTVQDRVGHFRVGARSLAALT</sequence>
<accession>K0SF93</accession>
<comment type="caution">
    <text evidence="2">The sequence shown here is derived from an EMBL/GenBank/DDBJ whole genome shotgun (WGS) entry which is preliminary data.</text>
</comment>
<feature type="signal peptide" evidence="1">
    <location>
        <begin position="1"/>
        <end position="17"/>
    </location>
</feature>
<dbReference type="AlphaFoldDB" id="K0SF93"/>